<accession>G4RMU1</accession>
<feature type="transmembrane region" description="Helical" evidence="5">
    <location>
        <begin position="268"/>
        <end position="292"/>
    </location>
</feature>
<dbReference type="EC" id="1.6.5.3" evidence="7"/>
<evidence type="ECO:0000259" key="6">
    <source>
        <dbReference type="Pfam" id="PF00361"/>
    </source>
</evidence>
<keyword evidence="7" id="KW-0560">Oxidoreductase</keyword>
<evidence type="ECO:0000313" key="7">
    <source>
        <dbReference type="EMBL" id="CCC80885.1"/>
    </source>
</evidence>
<dbReference type="InterPro" id="IPR001750">
    <property type="entry name" value="ND/Mrp_TM"/>
</dbReference>
<dbReference type="Proteomes" id="UP000002654">
    <property type="component" value="Chromosome"/>
</dbReference>
<name>G4RMU1_THETK</name>
<dbReference type="STRING" id="768679.TTX_0206"/>
<dbReference type="GO" id="GO:0015990">
    <property type="term" value="P:electron transport coupled proton transport"/>
    <property type="evidence" value="ECO:0007669"/>
    <property type="project" value="TreeGrafter"/>
</dbReference>
<feature type="transmembrane region" description="Helical" evidence="5">
    <location>
        <begin position="392"/>
        <end position="412"/>
    </location>
</feature>
<dbReference type="GeneID" id="11263218"/>
<feature type="transmembrane region" description="Helical" evidence="5">
    <location>
        <begin position="41"/>
        <end position="60"/>
    </location>
</feature>
<feature type="transmembrane region" description="Helical" evidence="5">
    <location>
        <begin position="176"/>
        <end position="198"/>
    </location>
</feature>
<dbReference type="PaxDb" id="768679-TTX_0206"/>
<evidence type="ECO:0000256" key="5">
    <source>
        <dbReference type="SAM" id="Phobius"/>
    </source>
</evidence>
<dbReference type="InterPro" id="IPR003945">
    <property type="entry name" value="NU5C-like"/>
</dbReference>
<feature type="transmembrane region" description="Helical" evidence="5">
    <location>
        <begin position="235"/>
        <end position="256"/>
    </location>
</feature>
<protein>
    <submittedName>
        <fullName evidence="7">Ferredoxin:quinone oxidoreductase, complex I, subunit L</fullName>
        <ecNumber evidence="7">1.6.5.3</ecNumber>
    </submittedName>
</protein>
<dbReference type="RefSeq" id="WP_014126142.1">
    <property type="nucleotide sequence ID" value="NC_016070.1"/>
</dbReference>
<evidence type="ECO:0000256" key="2">
    <source>
        <dbReference type="ARBA" id="ARBA00022692"/>
    </source>
</evidence>
<gene>
    <name evidence="7" type="primary">fqoL/nuoL</name>
    <name evidence="7" type="ordered locus">TTX_0206</name>
</gene>
<dbReference type="HOGENOM" id="CLU_501194_0_0_2"/>
<dbReference type="GO" id="GO:0003954">
    <property type="term" value="F:NADH dehydrogenase activity"/>
    <property type="evidence" value="ECO:0007669"/>
    <property type="project" value="TreeGrafter"/>
</dbReference>
<feature type="transmembrane region" description="Helical" evidence="5">
    <location>
        <begin position="141"/>
        <end position="164"/>
    </location>
</feature>
<dbReference type="AlphaFoldDB" id="G4RMU1"/>
<evidence type="ECO:0000256" key="3">
    <source>
        <dbReference type="ARBA" id="ARBA00022989"/>
    </source>
</evidence>
<organism evidence="7 8">
    <name type="scientific">Thermoproteus tenax (strain ATCC 35583 / DSM 2078 / JCM 9277 / NBRC 100435 / Kra 1)</name>
    <dbReference type="NCBI Taxonomy" id="768679"/>
    <lineage>
        <taxon>Archaea</taxon>
        <taxon>Thermoproteota</taxon>
        <taxon>Thermoprotei</taxon>
        <taxon>Thermoproteales</taxon>
        <taxon>Thermoproteaceae</taxon>
        <taxon>Thermoproteus</taxon>
    </lineage>
</organism>
<dbReference type="GO" id="GO:0042773">
    <property type="term" value="P:ATP synthesis coupled electron transport"/>
    <property type="evidence" value="ECO:0007669"/>
    <property type="project" value="InterPro"/>
</dbReference>
<reference evidence="7 8" key="1">
    <citation type="journal article" date="2011" name="PLoS ONE">
        <title>The complete genome sequence of Thermoproteus tenax: a physiologically versatile member of the Crenarchaeota.</title>
        <authorList>
            <person name="Siebers B."/>
            <person name="Zaparty M."/>
            <person name="Raddatz G."/>
            <person name="Tjaden B."/>
            <person name="Albers S.V."/>
            <person name="Bell S.D."/>
            <person name="Blombach F."/>
            <person name="Kletzin A."/>
            <person name="Kyrpides N."/>
            <person name="Lanz C."/>
            <person name="Plagens A."/>
            <person name="Rampp M."/>
            <person name="Rosinus A."/>
            <person name="von Jan M."/>
            <person name="Makarova K.S."/>
            <person name="Klenk H.P."/>
            <person name="Schuster S.C."/>
            <person name="Hensel R."/>
        </authorList>
    </citation>
    <scope>NUCLEOTIDE SEQUENCE [LARGE SCALE GENOMIC DNA]</scope>
    <source>
        <strain evidence="8">ATCC 35583 / DSM 2078 / JCM 9277 / NBRC 100435 / Kra 1</strain>
    </source>
</reference>
<keyword evidence="8" id="KW-1185">Reference proteome</keyword>
<dbReference type="EMBL" id="FN869859">
    <property type="protein sequence ID" value="CCC80885.1"/>
    <property type="molecule type" value="Genomic_DNA"/>
</dbReference>
<dbReference type="OrthoDB" id="371891at2157"/>
<feature type="transmembrane region" description="Helical" evidence="5">
    <location>
        <begin position="210"/>
        <end position="229"/>
    </location>
</feature>
<keyword evidence="2 5" id="KW-0812">Transmembrane</keyword>
<dbReference type="PANTHER" id="PTHR42829">
    <property type="entry name" value="NADH-UBIQUINONE OXIDOREDUCTASE CHAIN 5"/>
    <property type="match status" value="1"/>
</dbReference>
<dbReference type="PANTHER" id="PTHR42829:SF2">
    <property type="entry name" value="NADH-UBIQUINONE OXIDOREDUCTASE CHAIN 5"/>
    <property type="match status" value="1"/>
</dbReference>
<dbReference type="Pfam" id="PF00361">
    <property type="entry name" value="Proton_antipo_M"/>
    <property type="match status" value="1"/>
</dbReference>
<dbReference type="eggNOG" id="arCOG01542">
    <property type="taxonomic scope" value="Archaea"/>
</dbReference>
<feature type="transmembrane region" description="Helical" evidence="5">
    <location>
        <begin position="321"/>
        <end position="342"/>
    </location>
</feature>
<dbReference type="GO" id="GO:0016020">
    <property type="term" value="C:membrane"/>
    <property type="evidence" value="ECO:0007669"/>
    <property type="project" value="UniProtKB-SubCell"/>
</dbReference>
<feature type="transmembrane region" description="Helical" evidence="5">
    <location>
        <begin position="424"/>
        <end position="445"/>
    </location>
</feature>
<feature type="domain" description="NADH:quinone oxidoreductase/Mrp antiporter transmembrane" evidence="6">
    <location>
        <begin position="177"/>
        <end position="340"/>
    </location>
</feature>
<proteinExistence type="predicted"/>
<evidence type="ECO:0000256" key="4">
    <source>
        <dbReference type="ARBA" id="ARBA00023136"/>
    </source>
</evidence>
<feature type="transmembrane region" description="Helical" evidence="5">
    <location>
        <begin position="354"/>
        <end position="372"/>
    </location>
</feature>
<feature type="transmembrane region" description="Helical" evidence="5">
    <location>
        <begin position="67"/>
        <end position="84"/>
    </location>
</feature>
<evidence type="ECO:0000256" key="1">
    <source>
        <dbReference type="ARBA" id="ARBA00004141"/>
    </source>
</evidence>
<feature type="transmembrane region" description="Helical" evidence="5">
    <location>
        <begin position="502"/>
        <end position="520"/>
    </location>
</feature>
<feature type="transmembrane region" description="Helical" evidence="5">
    <location>
        <begin position="90"/>
        <end position="110"/>
    </location>
</feature>
<evidence type="ECO:0000313" key="8">
    <source>
        <dbReference type="Proteomes" id="UP000002654"/>
    </source>
</evidence>
<dbReference type="PATRIC" id="fig|768679.9.peg.215"/>
<dbReference type="PRINTS" id="PR01434">
    <property type="entry name" value="NADHDHGNASE5"/>
</dbReference>
<keyword evidence="4 5" id="KW-0472">Membrane</keyword>
<comment type="subcellular location">
    <subcellularLocation>
        <location evidence="1">Membrane</location>
        <topology evidence="1">Multi-pass membrane protein</topology>
    </subcellularLocation>
</comment>
<dbReference type="KEGG" id="ttn:TTX_0206"/>
<sequence>MDIAPILPFVGAAVDSLTKRGAGAVAVAAILTALSGLGNSLLFLLNSVFLLTALYSLWYVRDVERPGWYWAWLDVFYGSMYLFLTTNNWLALVAAWGGLDAASWALILTYPEDRDVGRVGYGGVGKYAKWIWTPADSAMRAIVTVELGTAALAVGMALGASLYGPDITRWGPLPPTASALILLAAFVKAAQLPFTDWLMTAMSAPTPVSALLHSATMVAAGPILLIRLAPALASYWPYALIVGLATAIYGGVVAIWQREPKVLLASSTASYLGLATAFSLASPAAAAALIMMHGFAKASLFMAVGESIHHEGTRFPKSYTLLGKAAMALALASLLGFLPLGAYAKSQLPEWETAFSLLSAGYIGILLLRSRTEGLGGPMSALALISAALELLHAPIAPSPIWLLALLGLLLYMRPHVGPLERRLYLPALFSAVGRGLLALALAVARLDSLIDRGLLASPRGWYRLARAVAALDGAADSLLHMRFVDAVRRISTYFSSVDVEVYLYGLGAAALAVFVVLVVI</sequence>
<dbReference type="GO" id="GO:0008137">
    <property type="term" value="F:NADH dehydrogenase (ubiquinone) activity"/>
    <property type="evidence" value="ECO:0007669"/>
    <property type="project" value="InterPro"/>
</dbReference>
<keyword evidence="3 5" id="KW-1133">Transmembrane helix</keyword>